<protein>
    <submittedName>
        <fullName evidence="1">Uncharacterized protein</fullName>
    </submittedName>
</protein>
<organism evidence="1">
    <name type="scientific">Anguilla anguilla</name>
    <name type="common">European freshwater eel</name>
    <name type="synonym">Muraena anguilla</name>
    <dbReference type="NCBI Taxonomy" id="7936"/>
    <lineage>
        <taxon>Eukaryota</taxon>
        <taxon>Metazoa</taxon>
        <taxon>Chordata</taxon>
        <taxon>Craniata</taxon>
        <taxon>Vertebrata</taxon>
        <taxon>Euteleostomi</taxon>
        <taxon>Actinopterygii</taxon>
        <taxon>Neopterygii</taxon>
        <taxon>Teleostei</taxon>
        <taxon>Anguilliformes</taxon>
        <taxon>Anguillidae</taxon>
        <taxon>Anguilla</taxon>
    </lineage>
</organism>
<sequence length="69" mass="7930">MRPWLSFTARAVGPVISNDSVFGSIWLLIIIRGFPWSLCSVWPCVSLHVWEVFYCSIICFRSALVHETE</sequence>
<accession>A0A0E9PH37</accession>
<proteinExistence type="predicted"/>
<evidence type="ECO:0000313" key="1">
    <source>
        <dbReference type="EMBL" id="JAH03834.1"/>
    </source>
</evidence>
<dbReference type="AlphaFoldDB" id="A0A0E9PH37"/>
<reference evidence="1" key="1">
    <citation type="submission" date="2014-11" db="EMBL/GenBank/DDBJ databases">
        <authorList>
            <person name="Amaro Gonzalez C."/>
        </authorList>
    </citation>
    <scope>NUCLEOTIDE SEQUENCE</scope>
</reference>
<name>A0A0E9PH37_ANGAN</name>
<reference evidence="1" key="2">
    <citation type="journal article" date="2015" name="Fish Shellfish Immunol.">
        <title>Early steps in the European eel (Anguilla anguilla)-Vibrio vulnificus interaction in the gills: Role of the RtxA13 toxin.</title>
        <authorList>
            <person name="Callol A."/>
            <person name="Pajuelo D."/>
            <person name="Ebbesson L."/>
            <person name="Teles M."/>
            <person name="MacKenzie S."/>
            <person name="Amaro C."/>
        </authorList>
    </citation>
    <scope>NUCLEOTIDE SEQUENCE</scope>
</reference>
<dbReference type="EMBL" id="GBXM01104743">
    <property type="protein sequence ID" value="JAH03834.1"/>
    <property type="molecule type" value="Transcribed_RNA"/>
</dbReference>